<gene>
    <name evidence="2" type="ORF">FVP33_01555</name>
</gene>
<dbReference type="SMART" id="SM01043">
    <property type="entry name" value="BTAD"/>
    <property type="match status" value="1"/>
</dbReference>
<dbReference type="InterPro" id="IPR051677">
    <property type="entry name" value="AfsR-DnrI-RedD_regulator"/>
</dbReference>
<dbReference type="Gene3D" id="1.25.40.10">
    <property type="entry name" value="Tetratricopeptide repeat domain"/>
    <property type="match status" value="1"/>
</dbReference>
<evidence type="ECO:0000313" key="2">
    <source>
        <dbReference type="EMBL" id="TXN32332.1"/>
    </source>
</evidence>
<dbReference type="InterPro" id="IPR011990">
    <property type="entry name" value="TPR-like_helical_dom_sf"/>
</dbReference>
<proteinExistence type="predicted"/>
<accession>A0A5C8UXC6</accession>
<keyword evidence="3" id="KW-1185">Reference proteome</keyword>
<reference evidence="2 3" key="1">
    <citation type="submission" date="2019-08" db="EMBL/GenBank/DDBJ databases">
        <title>Bacterial whole genome sequence for Glaciihabitans sp. CHu50b-6-2.</title>
        <authorList>
            <person name="Jin L."/>
        </authorList>
    </citation>
    <scope>NUCLEOTIDE SEQUENCE [LARGE SCALE GENOMIC DNA]</scope>
    <source>
        <strain evidence="2 3">CHu50b-6-2</strain>
    </source>
</reference>
<protein>
    <submittedName>
        <fullName evidence="2">Transcriptional regulator</fullName>
    </submittedName>
</protein>
<dbReference type="EMBL" id="VRMG01000003">
    <property type="protein sequence ID" value="TXN32332.1"/>
    <property type="molecule type" value="Genomic_DNA"/>
</dbReference>
<dbReference type="InterPro" id="IPR005158">
    <property type="entry name" value="BTAD"/>
</dbReference>
<evidence type="ECO:0000259" key="1">
    <source>
        <dbReference type="SMART" id="SM01043"/>
    </source>
</evidence>
<feature type="domain" description="Bacterial transcriptional activator" evidence="1">
    <location>
        <begin position="99"/>
        <end position="235"/>
    </location>
</feature>
<dbReference type="SUPFAM" id="SSF48452">
    <property type="entry name" value="TPR-like"/>
    <property type="match status" value="1"/>
</dbReference>
<organism evidence="2 3">
    <name type="scientific">Lacisediminihabitans profunda</name>
    <dbReference type="NCBI Taxonomy" id="2594790"/>
    <lineage>
        <taxon>Bacteria</taxon>
        <taxon>Bacillati</taxon>
        <taxon>Actinomycetota</taxon>
        <taxon>Actinomycetes</taxon>
        <taxon>Micrococcales</taxon>
        <taxon>Microbacteriaceae</taxon>
        <taxon>Lacisediminihabitans</taxon>
    </lineage>
</organism>
<name>A0A5C8UXC6_9MICO</name>
<dbReference type="Pfam" id="PF03704">
    <property type="entry name" value="BTAD"/>
    <property type="match status" value="1"/>
</dbReference>
<dbReference type="Proteomes" id="UP000321379">
    <property type="component" value="Unassembled WGS sequence"/>
</dbReference>
<dbReference type="AlphaFoldDB" id="A0A5C8UXC6"/>
<evidence type="ECO:0000313" key="3">
    <source>
        <dbReference type="Proteomes" id="UP000321379"/>
    </source>
</evidence>
<comment type="caution">
    <text evidence="2">The sequence shown here is derived from an EMBL/GenBank/DDBJ whole genome shotgun (WGS) entry which is preliminary data.</text>
</comment>
<sequence length="242" mass="26728">MAVIARAAPSWELTLLNCWQLSLDGEAASVSSRQQRLITALALAGTRSRTYFANLLWPDCSESQAAGSLRASLHAITHQQPGLLHPSSNPLALDPSVVVDVNRVRRTIAEIDRLHSVGVDAIHDLRGADLLPDWYEDWVLFERERLDSQRLLALETLAEHYLAIADIGRALDAASAAVEIEPLRESSHLLLARCHLALGNSAAAMRLYHSLEERLLEEMSIAPSPRFAELLDGVLTSRHARR</sequence>
<dbReference type="PANTHER" id="PTHR35807">
    <property type="entry name" value="TRANSCRIPTIONAL REGULATOR REDD-RELATED"/>
    <property type="match status" value="1"/>
</dbReference>